<feature type="signal peptide" evidence="1">
    <location>
        <begin position="1"/>
        <end position="23"/>
    </location>
</feature>
<keyword evidence="1" id="KW-0732">Signal</keyword>
<reference evidence="2" key="1">
    <citation type="journal article" date="2017" name="Ticks Tick Borne Dis.">
        <title>An insight into the sialome of Hyalomma excavatum.</title>
        <authorList>
            <person name="Ribeiro J.M."/>
            <person name="Slovak M."/>
            <person name="Francischetti I.M."/>
        </authorList>
    </citation>
    <scope>NUCLEOTIDE SEQUENCE</scope>
    <source>
        <strain evidence="2">Samish</strain>
        <tissue evidence="2">Salivary glands</tissue>
    </source>
</reference>
<evidence type="ECO:0000256" key="1">
    <source>
        <dbReference type="SAM" id="SignalP"/>
    </source>
</evidence>
<protein>
    <submittedName>
        <fullName evidence="2">Putative secreted peptide</fullName>
    </submittedName>
</protein>
<feature type="non-terminal residue" evidence="2">
    <location>
        <position position="210"/>
    </location>
</feature>
<sequence>MACLRMVVTAVALYLCLTYVALAEEKPAKTLAKAKVNESCDGNEQCDEGLCCVRPGSQAGTVCAALGKESEPCSNVTLQEYPPQPACREDDEAAGTTKITHSPPYDVKCPCGNGFVCALSASKETTLRRSLDSTGEGFGIRLFCRWLANTFGQPLSSVDYSDLTSFSFSVLADVQIPSCTLLFSSPVESRLRLRVVSLLALSAQTKPFPQ</sequence>
<organism evidence="2">
    <name type="scientific">Hyalomma excavatum</name>
    <dbReference type="NCBI Taxonomy" id="257692"/>
    <lineage>
        <taxon>Eukaryota</taxon>
        <taxon>Metazoa</taxon>
        <taxon>Ecdysozoa</taxon>
        <taxon>Arthropoda</taxon>
        <taxon>Chelicerata</taxon>
        <taxon>Arachnida</taxon>
        <taxon>Acari</taxon>
        <taxon>Parasitiformes</taxon>
        <taxon>Ixodida</taxon>
        <taxon>Ixodoidea</taxon>
        <taxon>Ixodidae</taxon>
        <taxon>Hyalomminae</taxon>
        <taxon>Hyalomma</taxon>
    </lineage>
</organism>
<dbReference type="EMBL" id="GEFH01001429">
    <property type="protein sequence ID" value="JAP67152.1"/>
    <property type="molecule type" value="mRNA"/>
</dbReference>
<dbReference type="AlphaFoldDB" id="A0A131XLC0"/>
<name>A0A131XLC0_9ACAR</name>
<dbReference type="Gene3D" id="2.10.80.10">
    <property type="entry name" value="Lipase, subunit A"/>
    <property type="match status" value="1"/>
</dbReference>
<evidence type="ECO:0000313" key="2">
    <source>
        <dbReference type="EMBL" id="JAP67152.1"/>
    </source>
</evidence>
<accession>A0A131XLC0</accession>
<feature type="chain" id="PRO_5007283918" evidence="1">
    <location>
        <begin position="24"/>
        <end position="210"/>
    </location>
</feature>
<proteinExistence type="evidence at transcript level"/>